<accession>S4NGU2</accession>
<proteinExistence type="predicted"/>
<name>S4NGU2_9NEOP</name>
<protein>
    <submittedName>
        <fullName evidence="2">Uncharacterized protein</fullName>
    </submittedName>
</protein>
<organism evidence="2">
    <name type="scientific">Pararge aegeria</name>
    <name type="common">speckled wood butterfly</name>
    <dbReference type="NCBI Taxonomy" id="116150"/>
    <lineage>
        <taxon>Eukaryota</taxon>
        <taxon>Metazoa</taxon>
        <taxon>Ecdysozoa</taxon>
        <taxon>Arthropoda</taxon>
        <taxon>Hexapoda</taxon>
        <taxon>Insecta</taxon>
        <taxon>Pterygota</taxon>
        <taxon>Neoptera</taxon>
        <taxon>Endopterygota</taxon>
        <taxon>Lepidoptera</taxon>
        <taxon>Glossata</taxon>
        <taxon>Ditrysia</taxon>
        <taxon>Papilionoidea</taxon>
        <taxon>Nymphalidae</taxon>
        <taxon>Satyrinae</taxon>
        <taxon>Satyrini</taxon>
        <taxon>Parargina</taxon>
        <taxon>Pararge</taxon>
    </lineage>
</organism>
<feature type="region of interest" description="Disordered" evidence="1">
    <location>
        <begin position="51"/>
        <end position="73"/>
    </location>
</feature>
<feature type="non-terminal residue" evidence="2">
    <location>
        <position position="1"/>
    </location>
</feature>
<reference evidence="2" key="2">
    <citation type="submission" date="2013-05" db="EMBL/GenBank/DDBJ databases">
        <authorList>
            <person name="Carter J.-M."/>
            <person name="Baker S.C."/>
            <person name="Pink R."/>
            <person name="Carter D.R.F."/>
            <person name="Collins A."/>
            <person name="Tomlin J."/>
            <person name="Gibbs M."/>
            <person name="Breuker C.J."/>
        </authorList>
    </citation>
    <scope>NUCLEOTIDE SEQUENCE</scope>
    <source>
        <tissue evidence="2">Ovary</tissue>
    </source>
</reference>
<evidence type="ECO:0000313" key="2">
    <source>
        <dbReference type="EMBL" id="JAA77971.1"/>
    </source>
</evidence>
<dbReference type="EMBL" id="GAIX01014589">
    <property type="protein sequence ID" value="JAA77971.1"/>
    <property type="molecule type" value="Transcribed_RNA"/>
</dbReference>
<dbReference type="AlphaFoldDB" id="S4NGU2"/>
<evidence type="ECO:0000256" key="1">
    <source>
        <dbReference type="SAM" id="MobiDB-lite"/>
    </source>
</evidence>
<reference evidence="2" key="1">
    <citation type="journal article" date="2013" name="BMC Genomics">
        <title>Unscrambling butterfly oogenesis.</title>
        <authorList>
            <person name="Carter J.M."/>
            <person name="Baker S.C."/>
            <person name="Pink R."/>
            <person name="Carter D.R."/>
            <person name="Collins A."/>
            <person name="Tomlin J."/>
            <person name="Gibbs M."/>
            <person name="Breuker C.J."/>
        </authorList>
    </citation>
    <scope>NUCLEOTIDE SEQUENCE</scope>
    <source>
        <tissue evidence="2">Ovary</tissue>
    </source>
</reference>
<sequence>RRCPGPRGTLGIFPYIFCQSLGASPLASRRAYRSQPVTLPVALRLTPYHKDMPYRHDADTTPTPLKLEHERDS</sequence>